<comment type="similarity">
    <text evidence="1">Belongs to the bacterial PQQ dehydrogenase family.</text>
</comment>
<name>A0A975KCE9_9SPHN</name>
<sequence>MQAKWRWLLCAAGVSAALASCGQPSSPAAQAVLDDVGASDDPNNWTGFGRTSGEQHYSPLDAINDGTVAKLGLQWSMDLPPQNSVSAPLAINGVLYAATGYSVVRAIDAVTGALKWEYDSKAAELAGRKLRQGWGIRGIAYGQGRIFVGTHDGRLVALDAATGKPAWTARTLPLDNASFISGPPRYFDGKVIIGFGGGDVSAVRGYVTTYDAATGKQLWRFHTVPGNPADGFENKAMEMAARTWAGKWWTYGGGGTVWNAMTYDPTTGSIILGVGNGSPWNHKVRSSGKGDNLFLASVVALDANSGAYKWHYQVNPGESWDYNASMDMALADLQIDGKPRKVLMTAPKNGFFYVIDRTNGKLISAEPIVKVSWAKGIDRKTGRPIENPDARYPDGKTFTMWPGPVGAHTWLPMAFNPKAGLMFIPAIEMATSYNDVGITQKNWVRAPGNAVDGAAIPNFVVKDAGPENGTSSLLAWDPVRQRKVWSVSTPGPWNGGILTTGGNLVFQGRIDGTFNAYAADNGKPLWQFAAQAPVTAPPISYAWKGKQYVTVLTGMGTSGAAFGALLPVNIDYRTQARRILTFAIGGTATIPKSDPVKIVAAADPGYAPDKALADKGMLVFARHCAVCHGVDVIAAGQAPDLRASAVPLDPALFASVVKDGMLVTNGMPRFEEFSGEELAAVRQYIRSQGDVLPKK</sequence>
<dbReference type="Gene3D" id="2.140.10.10">
    <property type="entry name" value="Quinoprotein alcohol dehydrogenase-like superfamily"/>
    <property type="match status" value="1"/>
</dbReference>
<keyword evidence="8 12" id="KW-0408">Iron</keyword>
<feature type="binding site" evidence="11">
    <location>
        <position position="137"/>
    </location>
    <ligand>
        <name>pyrroloquinoline quinone</name>
        <dbReference type="ChEBI" id="CHEBI:58442"/>
    </ligand>
</feature>
<comment type="cofactor">
    <cofactor evidence="11">
        <name>pyrroloquinoline quinone</name>
        <dbReference type="ChEBI" id="CHEBI:58442"/>
    </cofactor>
    <text evidence="11">Binds 1 PQQ group per subunit.</text>
</comment>
<dbReference type="PANTHER" id="PTHR32303:SF20">
    <property type="entry name" value="QUINOPROTEIN ETHANOL DEHYDROGENASE"/>
    <property type="match status" value="1"/>
</dbReference>
<feature type="signal peptide" evidence="13">
    <location>
        <begin position="1"/>
        <end position="19"/>
    </location>
</feature>
<dbReference type="PROSITE" id="PS51007">
    <property type="entry name" value="CYTC"/>
    <property type="match status" value="1"/>
</dbReference>
<dbReference type="GO" id="GO:0005509">
    <property type="term" value="F:calcium ion binding"/>
    <property type="evidence" value="ECO:0007669"/>
    <property type="project" value="InterPro"/>
</dbReference>
<evidence type="ECO:0000313" key="15">
    <source>
        <dbReference type="EMBL" id="QUT08253.1"/>
    </source>
</evidence>
<keyword evidence="7 15" id="KW-0560">Oxidoreductase</keyword>
<feature type="domain" description="Cytochrome c" evidence="14">
    <location>
        <begin position="611"/>
        <end position="689"/>
    </location>
</feature>
<dbReference type="Pfam" id="PF01011">
    <property type="entry name" value="PQQ"/>
    <property type="match status" value="2"/>
</dbReference>
<dbReference type="GO" id="GO:0016614">
    <property type="term" value="F:oxidoreductase activity, acting on CH-OH group of donors"/>
    <property type="evidence" value="ECO:0007669"/>
    <property type="project" value="InterPro"/>
</dbReference>
<dbReference type="InterPro" id="IPR018391">
    <property type="entry name" value="PQQ_b-propeller_rpt"/>
</dbReference>
<accession>A0A975KCE9</accession>
<evidence type="ECO:0000256" key="12">
    <source>
        <dbReference type="PIRSR" id="PIRSR617512-3"/>
    </source>
</evidence>
<comment type="cofactor">
    <cofactor evidence="11">
        <name>heme c</name>
        <dbReference type="ChEBI" id="CHEBI:61717"/>
    </cofactor>
    <text evidence="11">Binds 1 heme c group per subunit.</text>
</comment>
<evidence type="ECO:0000256" key="10">
    <source>
        <dbReference type="PIRSR" id="PIRSR617512-1"/>
    </source>
</evidence>
<evidence type="ECO:0000256" key="5">
    <source>
        <dbReference type="ARBA" id="ARBA00022837"/>
    </source>
</evidence>
<feature type="binding site" description="covalent" evidence="11">
    <location>
        <position position="627"/>
    </location>
    <ligand>
        <name>heme c</name>
        <dbReference type="ChEBI" id="CHEBI:61717"/>
    </ligand>
</feature>
<evidence type="ECO:0000256" key="11">
    <source>
        <dbReference type="PIRSR" id="PIRSR617512-2"/>
    </source>
</evidence>
<dbReference type="GO" id="GO:0009055">
    <property type="term" value="F:electron transfer activity"/>
    <property type="evidence" value="ECO:0007669"/>
    <property type="project" value="InterPro"/>
</dbReference>
<dbReference type="GO" id="GO:0016020">
    <property type="term" value="C:membrane"/>
    <property type="evidence" value="ECO:0007669"/>
    <property type="project" value="InterPro"/>
</dbReference>
<dbReference type="Gene3D" id="1.10.760.10">
    <property type="entry name" value="Cytochrome c-like domain"/>
    <property type="match status" value="1"/>
</dbReference>
<feature type="binding site" evidence="12">
    <location>
        <position position="321"/>
    </location>
    <ligand>
        <name>Ca(2+)</name>
        <dbReference type="ChEBI" id="CHEBI:29108"/>
    </ligand>
</feature>
<dbReference type="PANTHER" id="PTHR32303">
    <property type="entry name" value="QUINOPROTEIN ALCOHOL DEHYDROGENASE (CYTOCHROME C)"/>
    <property type="match status" value="1"/>
</dbReference>
<dbReference type="EC" id="1.1.2.-" evidence="15"/>
<keyword evidence="5 12" id="KW-0106">Calcium</keyword>
<keyword evidence="6 11" id="KW-0634">PQQ</keyword>
<comment type="cofactor">
    <cofactor evidence="12">
        <name>Ca(2+)</name>
        <dbReference type="ChEBI" id="CHEBI:29108"/>
    </cofactor>
    <text evidence="12">Binds 1 Ca(2+) ion per subunit.</text>
</comment>
<reference evidence="15" key="1">
    <citation type="submission" date="2021-04" db="EMBL/GenBank/DDBJ databases">
        <title>Isolation of p-tert-butylphenol degrading bacteria Sphingobium phenoxybenzoativorans Tas13 from active sludge.</title>
        <authorList>
            <person name="Li Y."/>
        </authorList>
    </citation>
    <scope>NUCLEOTIDE SEQUENCE</scope>
    <source>
        <strain evidence="15">Tas13</strain>
    </source>
</reference>
<evidence type="ECO:0000256" key="8">
    <source>
        <dbReference type="ARBA" id="ARBA00023004"/>
    </source>
</evidence>
<evidence type="ECO:0000259" key="14">
    <source>
        <dbReference type="PROSITE" id="PS51007"/>
    </source>
</evidence>
<dbReference type="InterPro" id="IPR011047">
    <property type="entry name" value="Quinoprotein_ADH-like_sf"/>
</dbReference>
<organism evidence="15 16">
    <name type="scientific">Sphingobium phenoxybenzoativorans</name>
    <dbReference type="NCBI Taxonomy" id="1592790"/>
    <lineage>
        <taxon>Bacteria</taxon>
        <taxon>Pseudomonadati</taxon>
        <taxon>Pseudomonadota</taxon>
        <taxon>Alphaproteobacteria</taxon>
        <taxon>Sphingomonadales</taxon>
        <taxon>Sphingomonadaceae</taxon>
        <taxon>Sphingobium</taxon>
    </lineage>
</organism>
<keyword evidence="9" id="KW-1015">Disulfide bond</keyword>
<feature type="binding site" description="covalent" evidence="11">
    <location>
        <position position="624"/>
    </location>
    <ligand>
        <name>heme c</name>
        <dbReference type="ChEBI" id="CHEBI:61717"/>
    </ligand>
</feature>
<dbReference type="EMBL" id="CP073910">
    <property type="protein sequence ID" value="QUT08253.1"/>
    <property type="molecule type" value="Genomic_DNA"/>
</dbReference>
<dbReference type="Proteomes" id="UP000681425">
    <property type="component" value="Chromosome"/>
</dbReference>
<dbReference type="InterPro" id="IPR036909">
    <property type="entry name" value="Cyt_c-like_dom_sf"/>
</dbReference>
<evidence type="ECO:0000256" key="3">
    <source>
        <dbReference type="ARBA" id="ARBA00022723"/>
    </source>
</evidence>
<dbReference type="InterPro" id="IPR017512">
    <property type="entry name" value="PQQ_MeOH/EtOH_DH"/>
</dbReference>
<evidence type="ECO:0000256" key="6">
    <source>
        <dbReference type="ARBA" id="ARBA00022891"/>
    </source>
</evidence>
<evidence type="ECO:0000256" key="4">
    <source>
        <dbReference type="ARBA" id="ARBA00022729"/>
    </source>
</evidence>
<keyword evidence="4 13" id="KW-0732">Signal</keyword>
<dbReference type="SUPFAM" id="SSF46626">
    <property type="entry name" value="Cytochrome c"/>
    <property type="match status" value="1"/>
</dbReference>
<feature type="binding site" description="axial binding residue" evidence="12">
    <location>
        <position position="667"/>
    </location>
    <ligand>
        <name>heme c</name>
        <dbReference type="ChEBI" id="CHEBI:61717"/>
    </ligand>
    <ligandPart>
        <name>Fe</name>
        <dbReference type="ChEBI" id="CHEBI:18248"/>
    </ligandPart>
</feature>
<evidence type="ECO:0000256" key="2">
    <source>
        <dbReference type="ARBA" id="ARBA00022617"/>
    </source>
</evidence>
<evidence type="ECO:0000256" key="7">
    <source>
        <dbReference type="ARBA" id="ARBA00023002"/>
    </source>
</evidence>
<dbReference type="KEGG" id="spph:KFK14_13445"/>
<dbReference type="GO" id="GO:0020037">
    <property type="term" value="F:heme binding"/>
    <property type="evidence" value="ECO:0007669"/>
    <property type="project" value="InterPro"/>
</dbReference>
<feature type="chain" id="PRO_5037639851" evidence="13">
    <location>
        <begin position="20"/>
        <end position="695"/>
    </location>
</feature>
<feature type="binding site" description="axial binding residue" evidence="12">
    <location>
        <position position="628"/>
    </location>
    <ligand>
        <name>heme c</name>
        <dbReference type="ChEBI" id="CHEBI:61717"/>
    </ligand>
    <ligandPart>
        <name>Fe</name>
        <dbReference type="ChEBI" id="CHEBI:18248"/>
    </ligandPart>
</feature>
<dbReference type="SMART" id="SM00564">
    <property type="entry name" value="PQQ"/>
    <property type="match status" value="5"/>
</dbReference>
<evidence type="ECO:0000313" key="16">
    <source>
        <dbReference type="Proteomes" id="UP000681425"/>
    </source>
</evidence>
<dbReference type="InterPro" id="IPR002372">
    <property type="entry name" value="PQQ_rpt_dom"/>
</dbReference>
<evidence type="ECO:0000256" key="9">
    <source>
        <dbReference type="ARBA" id="ARBA00023157"/>
    </source>
</evidence>
<dbReference type="AlphaFoldDB" id="A0A975KCE9"/>
<feature type="binding site" evidence="12">
    <location>
        <position position="276"/>
    </location>
    <ligand>
        <name>Ca(2+)</name>
        <dbReference type="ChEBI" id="CHEBI:29108"/>
    </ligand>
</feature>
<evidence type="ECO:0000256" key="1">
    <source>
        <dbReference type="ARBA" id="ARBA00008156"/>
    </source>
</evidence>
<feature type="binding site" evidence="11">
    <location>
        <position position="348"/>
    </location>
    <ligand>
        <name>pyrroloquinoline quinone</name>
        <dbReference type="ChEBI" id="CHEBI:58442"/>
    </ligand>
</feature>
<dbReference type="SUPFAM" id="SSF50998">
    <property type="entry name" value="Quinoprotein alcohol dehydrogenase-like"/>
    <property type="match status" value="1"/>
</dbReference>
<dbReference type="Pfam" id="PF13442">
    <property type="entry name" value="Cytochrome_CBB3"/>
    <property type="match status" value="1"/>
</dbReference>
<feature type="active site" description="Proton acceptor" evidence="10">
    <location>
        <position position="321"/>
    </location>
</feature>
<proteinExistence type="inferred from homology"/>
<dbReference type="InterPro" id="IPR009056">
    <property type="entry name" value="Cyt_c-like_dom"/>
</dbReference>
<keyword evidence="3 12" id="KW-0479">Metal-binding</keyword>
<keyword evidence="2 11" id="KW-0349">Heme</keyword>
<gene>
    <name evidence="15" type="ORF">KFK14_13445</name>
</gene>
<evidence type="ECO:0000256" key="13">
    <source>
        <dbReference type="SAM" id="SignalP"/>
    </source>
</evidence>
<protein>
    <submittedName>
        <fullName evidence="15">PQQ-dependent dehydrogenase, methanol/ethanol family</fullName>
        <ecNumber evidence="15">1.1.2.-</ecNumber>
    </submittedName>
</protein>
<keyword evidence="16" id="KW-1185">Reference proteome</keyword>
<dbReference type="NCBIfam" id="TIGR03075">
    <property type="entry name" value="PQQ_enz_alc_DH"/>
    <property type="match status" value="1"/>
</dbReference>
<dbReference type="PROSITE" id="PS51257">
    <property type="entry name" value="PROKAR_LIPOPROTEIN"/>
    <property type="match status" value="1"/>
</dbReference>
<feature type="binding site" evidence="11">
    <location>
        <position position="256"/>
    </location>
    <ligand>
        <name>pyrroloquinoline quinone</name>
        <dbReference type="ChEBI" id="CHEBI:58442"/>
    </ligand>
</feature>